<dbReference type="EMBL" id="NGJS01000002">
    <property type="protein sequence ID" value="RSU00115.1"/>
    <property type="molecule type" value="Genomic_DNA"/>
</dbReference>
<dbReference type="Proteomes" id="UP000287857">
    <property type="component" value="Unassembled WGS sequence"/>
</dbReference>
<feature type="compositionally biased region" description="Basic residues" evidence="1">
    <location>
        <begin position="100"/>
        <end position="109"/>
    </location>
</feature>
<proteinExistence type="predicted"/>
<protein>
    <submittedName>
        <fullName evidence="2">Uncharacterized protein</fullName>
    </submittedName>
</protein>
<feature type="compositionally biased region" description="Basic and acidic residues" evidence="1">
    <location>
        <begin position="81"/>
        <end position="95"/>
    </location>
</feature>
<evidence type="ECO:0000313" key="3">
    <source>
        <dbReference type="Proteomes" id="UP000287857"/>
    </source>
</evidence>
<dbReference type="OrthoDB" id="2136011at2"/>
<sequence length="109" mass="12852">MTDIKYRYKATPKSEQETVIIFDRELNQWTITTDVPTHITKYGKVVDPEKSHFYKDSNDRVVYLSGVFPEDVNVSVRGKRKMTDEQRAQAAERMRTINNQKKKKIQENV</sequence>
<dbReference type="RefSeq" id="WP_125983067.1">
    <property type="nucleotide sequence ID" value="NZ_NGJS01000002.1"/>
</dbReference>
<organism evidence="2 3">
    <name type="scientific">Vagococcus vulneris</name>
    <dbReference type="NCBI Taxonomy" id="1977869"/>
    <lineage>
        <taxon>Bacteria</taxon>
        <taxon>Bacillati</taxon>
        <taxon>Bacillota</taxon>
        <taxon>Bacilli</taxon>
        <taxon>Lactobacillales</taxon>
        <taxon>Enterococcaceae</taxon>
        <taxon>Vagococcus</taxon>
    </lineage>
</organism>
<keyword evidence="3" id="KW-1185">Reference proteome</keyword>
<name>A0A430A128_9ENTE</name>
<gene>
    <name evidence="2" type="ORF">CBF37_02105</name>
</gene>
<comment type="caution">
    <text evidence="2">The sequence shown here is derived from an EMBL/GenBank/DDBJ whole genome shotgun (WGS) entry which is preliminary data.</text>
</comment>
<reference evidence="2 3" key="1">
    <citation type="submission" date="2017-05" db="EMBL/GenBank/DDBJ databases">
        <title>Vagococcus spp. assemblies.</title>
        <authorList>
            <person name="Gulvik C.A."/>
        </authorList>
    </citation>
    <scope>NUCLEOTIDE SEQUENCE [LARGE SCALE GENOMIC DNA]</scope>
    <source>
        <strain evidence="2 3">SS1995</strain>
    </source>
</reference>
<dbReference type="AlphaFoldDB" id="A0A430A128"/>
<feature type="region of interest" description="Disordered" evidence="1">
    <location>
        <begin position="78"/>
        <end position="109"/>
    </location>
</feature>
<accession>A0A430A128</accession>
<evidence type="ECO:0000313" key="2">
    <source>
        <dbReference type="EMBL" id="RSU00115.1"/>
    </source>
</evidence>
<evidence type="ECO:0000256" key="1">
    <source>
        <dbReference type="SAM" id="MobiDB-lite"/>
    </source>
</evidence>